<dbReference type="Pfam" id="PF03466">
    <property type="entry name" value="LysR_substrate"/>
    <property type="match status" value="1"/>
</dbReference>
<proteinExistence type="inferred from homology"/>
<keyword evidence="4" id="KW-0804">Transcription</keyword>
<dbReference type="EMBL" id="CP127363">
    <property type="protein sequence ID" value="WIY49226.1"/>
    <property type="molecule type" value="Genomic_DNA"/>
</dbReference>
<comment type="similarity">
    <text evidence="1">Belongs to the LysR transcriptional regulatory family.</text>
</comment>
<dbReference type="Gene3D" id="3.40.190.10">
    <property type="entry name" value="Periplasmic binding protein-like II"/>
    <property type="match status" value="2"/>
</dbReference>
<dbReference type="InterPro" id="IPR050176">
    <property type="entry name" value="LTTR"/>
</dbReference>
<organism evidence="6 7">
    <name type="scientific">Paracidovorax citrulli</name>
    <name type="common">Acidovorax citrulli</name>
    <dbReference type="NCBI Taxonomy" id="80869"/>
    <lineage>
        <taxon>Bacteria</taxon>
        <taxon>Pseudomonadati</taxon>
        <taxon>Pseudomonadota</taxon>
        <taxon>Betaproteobacteria</taxon>
        <taxon>Burkholderiales</taxon>
        <taxon>Comamonadaceae</taxon>
        <taxon>Paracidovorax</taxon>
    </lineage>
</organism>
<reference evidence="6 7" key="1">
    <citation type="submission" date="2023-06" db="EMBL/GenBank/DDBJ databases">
        <authorList>
            <person name="Ham H."/>
            <person name="Park D.S."/>
        </authorList>
    </citation>
    <scope>NUCLEOTIDE SEQUENCE [LARGE SCALE GENOMIC DNA]</scope>
    <source>
        <strain evidence="6 7">KACC 17005</strain>
    </source>
</reference>
<dbReference type="Proteomes" id="UP001242732">
    <property type="component" value="Chromosome"/>
</dbReference>
<dbReference type="RefSeq" id="WP_011797595.1">
    <property type="nucleotide sequence ID" value="NZ_CP042302.1"/>
</dbReference>
<gene>
    <name evidence="6" type="ORF">QRO08_01190</name>
</gene>
<dbReference type="PROSITE" id="PS50931">
    <property type="entry name" value="HTH_LYSR"/>
    <property type="match status" value="1"/>
</dbReference>
<evidence type="ECO:0000256" key="2">
    <source>
        <dbReference type="ARBA" id="ARBA00023015"/>
    </source>
</evidence>
<evidence type="ECO:0000256" key="3">
    <source>
        <dbReference type="ARBA" id="ARBA00023125"/>
    </source>
</evidence>
<evidence type="ECO:0000259" key="5">
    <source>
        <dbReference type="PROSITE" id="PS50931"/>
    </source>
</evidence>
<name>A0ABY9AQP4_PARCI</name>
<dbReference type="InterPro" id="IPR036390">
    <property type="entry name" value="WH_DNA-bd_sf"/>
</dbReference>
<dbReference type="Gene3D" id="1.10.10.10">
    <property type="entry name" value="Winged helix-like DNA-binding domain superfamily/Winged helix DNA-binding domain"/>
    <property type="match status" value="1"/>
</dbReference>
<dbReference type="Pfam" id="PF00126">
    <property type="entry name" value="HTH_1"/>
    <property type="match status" value="1"/>
</dbReference>
<dbReference type="PANTHER" id="PTHR30579:SF7">
    <property type="entry name" value="HTH-TYPE TRANSCRIPTIONAL REGULATOR LRHA-RELATED"/>
    <property type="match status" value="1"/>
</dbReference>
<protein>
    <submittedName>
        <fullName evidence="6">LysR substrate-binding domain-containing protein</fullName>
    </submittedName>
</protein>
<evidence type="ECO:0000313" key="7">
    <source>
        <dbReference type="Proteomes" id="UP001242732"/>
    </source>
</evidence>
<dbReference type="SUPFAM" id="SSF46785">
    <property type="entry name" value="Winged helix' DNA-binding domain"/>
    <property type="match status" value="1"/>
</dbReference>
<accession>A0ABY9AQP4</accession>
<sequence length="318" mass="33939">MARTLYDLDVLRTFTTGVALGSFVRAADRLGRSTSAVSAQLKKLESQAGTPLLRKSGRGLVLTEAGEILLAYARRLLDLNDEAAAAVSGSPLHGLVRLGLQEDLGETLLPGVLGRFARAHPQVRIEVCAARSTELRERFAVGQLDLALLWDAGIDLSCMRAERIIRQPLHWIGPAGADTLDEAPWWQGRHALTPSSRPPLPLVLLEDPCPLRRIVTTALDHAGLPWRHAFHSSSLGAMWAATAAGLGLSVRTSFGLPAHVRPLSASACGLPELPSMELVLGRARDPLDAASERLAALLLDAVREHMGFSGKGGIVPAA</sequence>
<keyword evidence="2" id="KW-0805">Transcription regulation</keyword>
<dbReference type="PANTHER" id="PTHR30579">
    <property type="entry name" value="TRANSCRIPTIONAL REGULATOR"/>
    <property type="match status" value="1"/>
</dbReference>
<dbReference type="SUPFAM" id="SSF53850">
    <property type="entry name" value="Periplasmic binding protein-like II"/>
    <property type="match status" value="1"/>
</dbReference>
<evidence type="ECO:0000313" key="6">
    <source>
        <dbReference type="EMBL" id="WIY49226.1"/>
    </source>
</evidence>
<dbReference type="InterPro" id="IPR036388">
    <property type="entry name" value="WH-like_DNA-bd_sf"/>
</dbReference>
<keyword evidence="7" id="KW-1185">Reference proteome</keyword>
<dbReference type="InterPro" id="IPR005119">
    <property type="entry name" value="LysR_subst-bd"/>
</dbReference>
<evidence type="ECO:0000256" key="1">
    <source>
        <dbReference type="ARBA" id="ARBA00009437"/>
    </source>
</evidence>
<evidence type="ECO:0000256" key="4">
    <source>
        <dbReference type="ARBA" id="ARBA00023163"/>
    </source>
</evidence>
<dbReference type="InterPro" id="IPR000847">
    <property type="entry name" value="LysR_HTH_N"/>
</dbReference>
<feature type="domain" description="HTH lysR-type" evidence="5">
    <location>
        <begin position="6"/>
        <end position="63"/>
    </location>
</feature>
<keyword evidence="3" id="KW-0238">DNA-binding</keyword>